<evidence type="ECO:0000313" key="6">
    <source>
        <dbReference type="Proteomes" id="UP000612055"/>
    </source>
</evidence>
<name>A0A835Y188_9CHLO</name>
<dbReference type="PANTHER" id="PTHR46231:SF1">
    <property type="entry name" value="ANKYRIN REPEAT AND BTB_POZ DOMAIN-CONTAINING PROTEIN 1"/>
    <property type="match status" value="1"/>
</dbReference>
<keyword evidence="3" id="KW-0040">ANK repeat</keyword>
<dbReference type="AlphaFoldDB" id="A0A835Y188"/>
<dbReference type="InterPro" id="IPR011042">
    <property type="entry name" value="6-blade_b-propeller_TolB-like"/>
</dbReference>
<accession>A0A835Y188</accession>
<comment type="caution">
    <text evidence="5">The sequence shown here is derived from an EMBL/GenBank/DDBJ whole genome shotgun (WGS) entry which is preliminary data.</text>
</comment>
<keyword evidence="6" id="KW-1185">Reference proteome</keyword>
<dbReference type="SUPFAM" id="SSF54695">
    <property type="entry name" value="POZ domain"/>
    <property type="match status" value="1"/>
</dbReference>
<dbReference type="Pfam" id="PF00651">
    <property type="entry name" value="BTB"/>
    <property type="match status" value="1"/>
</dbReference>
<feature type="domain" description="BTB" evidence="4">
    <location>
        <begin position="354"/>
        <end position="421"/>
    </location>
</feature>
<evidence type="ECO:0000313" key="5">
    <source>
        <dbReference type="EMBL" id="KAG2492803.1"/>
    </source>
</evidence>
<dbReference type="InterPro" id="IPR011333">
    <property type="entry name" value="SKP1/BTB/POZ_sf"/>
</dbReference>
<dbReference type="InterPro" id="IPR044515">
    <property type="entry name" value="ABTB1"/>
</dbReference>
<evidence type="ECO:0000256" key="3">
    <source>
        <dbReference type="ARBA" id="ARBA00023043"/>
    </source>
</evidence>
<evidence type="ECO:0000256" key="1">
    <source>
        <dbReference type="ARBA" id="ARBA00004906"/>
    </source>
</evidence>
<dbReference type="CDD" id="cd18186">
    <property type="entry name" value="BTB_POZ_ZBTB_KLHL-like"/>
    <property type="match status" value="1"/>
</dbReference>
<dbReference type="Proteomes" id="UP000612055">
    <property type="component" value="Unassembled WGS sequence"/>
</dbReference>
<evidence type="ECO:0000259" key="4">
    <source>
        <dbReference type="PROSITE" id="PS50097"/>
    </source>
</evidence>
<dbReference type="EMBL" id="JAEHOE010000042">
    <property type="protein sequence ID" value="KAG2492803.1"/>
    <property type="molecule type" value="Genomic_DNA"/>
</dbReference>
<proteinExistence type="predicted"/>
<dbReference type="Gene3D" id="2.120.10.30">
    <property type="entry name" value="TolB, C-terminal domain"/>
    <property type="match status" value="2"/>
</dbReference>
<protein>
    <recommendedName>
        <fullName evidence="4">BTB domain-containing protein</fullName>
    </recommendedName>
</protein>
<reference evidence="5" key="1">
    <citation type="journal article" date="2020" name="bioRxiv">
        <title>Comparative genomics of Chlamydomonas.</title>
        <authorList>
            <person name="Craig R.J."/>
            <person name="Hasan A.R."/>
            <person name="Ness R.W."/>
            <person name="Keightley P.D."/>
        </authorList>
    </citation>
    <scope>NUCLEOTIDE SEQUENCE</scope>
    <source>
        <strain evidence="5">CCAP 11/70</strain>
    </source>
</reference>
<comment type="pathway">
    <text evidence="1">Protein modification; protein ubiquitination.</text>
</comment>
<evidence type="ECO:0000256" key="2">
    <source>
        <dbReference type="ARBA" id="ARBA00022737"/>
    </source>
</evidence>
<dbReference type="Gene3D" id="3.30.710.10">
    <property type="entry name" value="Potassium Channel Kv1.1, Chain A"/>
    <property type="match status" value="1"/>
</dbReference>
<dbReference type="PROSITE" id="PS50097">
    <property type="entry name" value="BTB"/>
    <property type="match status" value="1"/>
</dbReference>
<dbReference type="PANTHER" id="PTHR46231">
    <property type="entry name" value="ANKYRIN REPEAT AND BTB/POZ DOMAIN-CONTAINING PROTEIN 1"/>
    <property type="match status" value="1"/>
</dbReference>
<keyword evidence="2" id="KW-0677">Repeat</keyword>
<dbReference type="InterPro" id="IPR000210">
    <property type="entry name" value="BTB/POZ_dom"/>
</dbReference>
<dbReference type="SMART" id="SM00225">
    <property type="entry name" value="BTB"/>
    <property type="match status" value="1"/>
</dbReference>
<dbReference type="GO" id="GO:0005737">
    <property type="term" value="C:cytoplasm"/>
    <property type="evidence" value="ECO:0007669"/>
    <property type="project" value="TreeGrafter"/>
</dbReference>
<gene>
    <name evidence="5" type="ORF">HYH03_008963</name>
</gene>
<organism evidence="5 6">
    <name type="scientific">Edaphochlamys debaryana</name>
    <dbReference type="NCBI Taxonomy" id="47281"/>
    <lineage>
        <taxon>Eukaryota</taxon>
        <taxon>Viridiplantae</taxon>
        <taxon>Chlorophyta</taxon>
        <taxon>core chlorophytes</taxon>
        <taxon>Chlorophyceae</taxon>
        <taxon>CS clade</taxon>
        <taxon>Chlamydomonadales</taxon>
        <taxon>Chlamydomonadales incertae sedis</taxon>
        <taxon>Edaphochlamys</taxon>
    </lineage>
</organism>
<dbReference type="GO" id="GO:0000151">
    <property type="term" value="C:ubiquitin ligase complex"/>
    <property type="evidence" value="ECO:0007669"/>
    <property type="project" value="TreeGrafter"/>
</dbReference>
<dbReference type="OrthoDB" id="537338at2759"/>
<sequence>MLALFEGPANSTVPGGAAVAERKAYDLKGVRCLLAPVYDSFSNSVFLVESSELGTSPAIMRLAPDNTMTLVAGSRTQTGYSDGPGSRATFRDVQFLTTDNAGCLYLAAPLRPAPAPGRRHRKPAAVAAGAAAGAAAVAERGAGGRGAAAAAATDAPEAVVSTLNLPDARLGITGLAYVPGGPSPESSQARGGCLVYSSLTCIWRVPIEPGPAGAVGARVVLAGDDDNGSGALVDGVGASASFRCISGMVAEASGSVVVVDDNTVRRVALDGSVSSLVEEIQGNRVLPYILPGGQLALCCADGTDLDLLDLGLDPVPLCPPAPVPPGPAPGSLAADLSALLEPGQGQAEGEASTSDLKLRVGGRVFPVHRAILSARCPCFRRRLGGGFADAGAAELDLPDADPEAMEALLRWMYTGCLPPELPSPLLQPLAELSDRLGLMQPCRAAQGRILEAVCAQSVVGALLWAEQRGDGFAELLAGLKDWYLEHTEEVVDTARDTLQRLAAESPALSVELQVAWIKRPRTK</sequence>